<dbReference type="RefSeq" id="WP_189148470.1">
    <property type="nucleotide sequence ID" value="NZ_BAABER010000010.1"/>
</dbReference>
<dbReference type="InterPro" id="IPR003718">
    <property type="entry name" value="OsmC/Ohr_fam"/>
</dbReference>
<dbReference type="Pfam" id="PF02566">
    <property type="entry name" value="OsmC"/>
    <property type="match status" value="1"/>
</dbReference>
<comment type="caution">
    <text evidence="1">The sequence shown here is derived from an EMBL/GenBank/DDBJ whole genome shotgun (WGS) entry which is preliminary data.</text>
</comment>
<dbReference type="PANTHER" id="PTHR39624:SF2">
    <property type="entry name" value="OSMC-LIKE PROTEIN"/>
    <property type="match status" value="1"/>
</dbReference>
<reference evidence="1" key="2">
    <citation type="submission" date="2020-09" db="EMBL/GenBank/DDBJ databases">
        <authorList>
            <person name="Sun Q."/>
            <person name="Zhou Y."/>
        </authorList>
    </citation>
    <scope>NUCLEOTIDE SEQUENCE</scope>
    <source>
        <strain evidence="1">CGMCC 4.7272</strain>
    </source>
</reference>
<dbReference type="Gene3D" id="3.30.300.20">
    <property type="match status" value="1"/>
</dbReference>
<evidence type="ECO:0000313" key="1">
    <source>
        <dbReference type="EMBL" id="GGJ36994.1"/>
    </source>
</evidence>
<accession>A0A917L1C8</accession>
<keyword evidence="2" id="KW-1185">Reference proteome</keyword>
<dbReference type="InterPro" id="IPR015946">
    <property type="entry name" value="KH_dom-like_a/b"/>
</dbReference>
<dbReference type="SUPFAM" id="SSF82784">
    <property type="entry name" value="OsmC-like"/>
    <property type="match status" value="1"/>
</dbReference>
<organism evidence="1 2">
    <name type="scientific">Streptomyces lacrimifluminis</name>
    <dbReference type="NCBI Taxonomy" id="1500077"/>
    <lineage>
        <taxon>Bacteria</taxon>
        <taxon>Bacillati</taxon>
        <taxon>Actinomycetota</taxon>
        <taxon>Actinomycetes</taxon>
        <taxon>Kitasatosporales</taxon>
        <taxon>Streptomycetaceae</taxon>
        <taxon>Streptomyces</taxon>
    </lineage>
</organism>
<dbReference type="EMBL" id="BMMU01000011">
    <property type="protein sequence ID" value="GGJ36994.1"/>
    <property type="molecule type" value="Genomic_DNA"/>
</dbReference>
<dbReference type="PANTHER" id="PTHR39624">
    <property type="entry name" value="PROTEIN INVOLVED IN RIMO-MEDIATED BETA-METHYLTHIOLATION OF RIBOSOMAL PROTEIN S12 YCAO"/>
    <property type="match status" value="1"/>
</dbReference>
<reference evidence="1" key="1">
    <citation type="journal article" date="2014" name="Int. J. Syst. Evol. Microbiol.">
        <title>Complete genome sequence of Corynebacterium casei LMG S-19264T (=DSM 44701T), isolated from a smear-ripened cheese.</title>
        <authorList>
            <consortium name="US DOE Joint Genome Institute (JGI-PGF)"/>
            <person name="Walter F."/>
            <person name="Albersmeier A."/>
            <person name="Kalinowski J."/>
            <person name="Ruckert C."/>
        </authorList>
    </citation>
    <scope>NUCLEOTIDE SEQUENCE</scope>
    <source>
        <strain evidence="1">CGMCC 4.7272</strain>
    </source>
</reference>
<gene>
    <name evidence="1" type="ORF">GCM10012282_37190</name>
</gene>
<name>A0A917L1C8_9ACTN</name>
<dbReference type="InterPro" id="IPR036102">
    <property type="entry name" value="OsmC/Ohrsf"/>
</dbReference>
<proteinExistence type="predicted"/>
<evidence type="ECO:0000313" key="2">
    <source>
        <dbReference type="Proteomes" id="UP000625682"/>
    </source>
</evidence>
<sequence length="150" mass="16333">MTASTQQPPGTNPPWSTDVHRIEVTHTEHDACTVDIRGHRLQVDQPVDAGGTDTAPTPTELFAASLTTCVAFRAGRHLHRDHLPRTGPRVRTEFTMATDRPARVASLRVVVVPPPELPEQRRAALLAVASHCTVHNILDQPPEATIGLEP</sequence>
<dbReference type="Proteomes" id="UP000625682">
    <property type="component" value="Unassembled WGS sequence"/>
</dbReference>
<protein>
    <recommendedName>
        <fullName evidence="3">OsmC-like protein</fullName>
    </recommendedName>
</protein>
<dbReference type="AlphaFoldDB" id="A0A917L1C8"/>
<evidence type="ECO:0008006" key="3">
    <source>
        <dbReference type="Google" id="ProtNLM"/>
    </source>
</evidence>